<dbReference type="Proteomes" id="UP000027195">
    <property type="component" value="Unassembled WGS sequence"/>
</dbReference>
<dbReference type="EMBL" id="KL198151">
    <property type="protein sequence ID" value="KDQ06174.1"/>
    <property type="molecule type" value="Genomic_DNA"/>
</dbReference>
<sequence length="164" mass="18605">MPSTRLSVSTKNHDHRRVRGFLYGYSLPIGELVEWPVLSASPRRIARSQPDFPCVEYRIGTSSSPEDCKVEYEGDDGKVHLFWVFLHRGPSQNQNPTTSLLSLHYGPVPYQGWICVFRVSDRSEGKVVDARQSDLMDADEAVARLLYFIQHQPADATLPTYLPL</sequence>
<keyword evidence="2" id="KW-1185">Reference proteome</keyword>
<accession>A0A067LSX0</accession>
<dbReference type="InParanoid" id="A0A067LSX0"/>
<evidence type="ECO:0000313" key="1">
    <source>
        <dbReference type="EMBL" id="KDQ06174.1"/>
    </source>
</evidence>
<reference evidence="2" key="1">
    <citation type="journal article" date="2014" name="Proc. Natl. Acad. Sci. U.S.A.">
        <title>Extensive sampling of basidiomycete genomes demonstrates inadequacy of the white-rot/brown-rot paradigm for wood decay fungi.</title>
        <authorList>
            <person name="Riley R."/>
            <person name="Salamov A.A."/>
            <person name="Brown D.W."/>
            <person name="Nagy L.G."/>
            <person name="Floudas D."/>
            <person name="Held B.W."/>
            <person name="Levasseur A."/>
            <person name="Lombard V."/>
            <person name="Morin E."/>
            <person name="Otillar R."/>
            <person name="Lindquist E.A."/>
            <person name="Sun H."/>
            <person name="LaButti K.M."/>
            <person name="Schmutz J."/>
            <person name="Jabbour D."/>
            <person name="Luo H."/>
            <person name="Baker S.E."/>
            <person name="Pisabarro A.G."/>
            <person name="Walton J.D."/>
            <person name="Blanchette R.A."/>
            <person name="Henrissat B."/>
            <person name="Martin F."/>
            <person name="Cullen D."/>
            <person name="Hibbett D.S."/>
            <person name="Grigoriev I.V."/>
        </authorList>
    </citation>
    <scope>NUCLEOTIDE SEQUENCE [LARGE SCALE GENOMIC DNA]</scope>
    <source>
        <strain evidence="2">FD-172 SS1</strain>
    </source>
</reference>
<gene>
    <name evidence="1" type="ORF">BOTBODRAFT_181844</name>
</gene>
<organism evidence="1 2">
    <name type="scientific">Botryobasidium botryosum (strain FD-172 SS1)</name>
    <dbReference type="NCBI Taxonomy" id="930990"/>
    <lineage>
        <taxon>Eukaryota</taxon>
        <taxon>Fungi</taxon>
        <taxon>Dikarya</taxon>
        <taxon>Basidiomycota</taxon>
        <taxon>Agaricomycotina</taxon>
        <taxon>Agaricomycetes</taxon>
        <taxon>Cantharellales</taxon>
        <taxon>Botryobasidiaceae</taxon>
        <taxon>Botryobasidium</taxon>
    </lineage>
</organism>
<protein>
    <submittedName>
        <fullName evidence="1">Uncharacterized protein</fullName>
    </submittedName>
</protein>
<evidence type="ECO:0000313" key="2">
    <source>
        <dbReference type="Proteomes" id="UP000027195"/>
    </source>
</evidence>
<name>A0A067LSX0_BOTB1</name>
<dbReference type="AlphaFoldDB" id="A0A067LSX0"/>
<dbReference type="HOGENOM" id="CLU_1618741_0_0_1"/>
<proteinExistence type="predicted"/>